<dbReference type="Proteomes" id="UP000095287">
    <property type="component" value="Unplaced"/>
</dbReference>
<reference evidence="3" key="1">
    <citation type="submission" date="2016-11" db="UniProtKB">
        <authorList>
            <consortium name="WormBaseParasite"/>
        </authorList>
    </citation>
    <scope>IDENTIFICATION</scope>
</reference>
<protein>
    <submittedName>
        <fullName evidence="3">ULP_PROTEASE domain-containing protein</fullName>
    </submittedName>
</protein>
<feature type="compositionally biased region" description="Basic residues" evidence="1">
    <location>
        <begin position="1"/>
        <end position="11"/>
    </location>
</feature>
<accession>A0A1I7Z4B7</accession>
<evidence type="ECO:0000256" key="1">
    <source>
        <dbReference type="SAM" id="MobiDB-lite"/>
    </source>
</evidence>
<dbReference type="AlphaFoldDB" id="A0A1I7Z4B7"/>
<keyword evidence="2" id="KW-1185">Reference proteome</keyword>
<evidence type="ECO:0000313" key="2">
    <source>
        <dbReference type="Proteomes" id="UP000095287"/>
    </source>
</evidence>
<feature type="region of interest" description="Disordered" evidence="1">
    <location>
        <begin position="1"/>
        <end position="80"/>
    </location>
</feature>
<dbReference type="WBParaSite" id="L893_g22690.t1">
    <property type="protein sequence ID" value="L893_g22690.t1"/>
    <property type="gene ID" value="L893_g22690"/>
</dbReference>
<feature type="compositionally biased region" description="Basic residues" evidence="1">
    <location>
        <begin position="27"/>
        <end position="36"/>
    </location>
</feature>
<name>A0A1I7Z4B7_9BILA</name>
<feature type="compositionally biased region" description="Basic and acidic residues" evidence="1">
    <location>
        <begin position="53"/>
        <end position="75"/>
    </location>
</feature>
<organism evidence="2 3">
    <name type="scientific">Steinernema glaseri</name>
    <dbReference type="NCBI Taxonomy" id="37863"/>
    <lineage>
        <taxon>Eukaryota</taxon>
        <taxon>Metazoa</taxon>
        <taxon>Ecdysozoa</taxon>
        <taxon>Nematoda</taxon>
        <taxon>Chromadorea</taxon>
        <taxon>Rhabditida</taxon>
        <taxon>Tylenchina</taxon>
        <taxon>Panagrolaimomorpha</taxon>
        <taxon>Strongyloidoidea</taxon>
        <taxon>Steinernematidae</taxon>
        <taxon>Steinernema</taxon>
    </lineage>
</organism>
<sequence>MRPPGSHRPRNARGNSRQPAGDARYSLCRHRRRRQLRPPPADARSPDGALPGGERRGRLKDGGRAESNRARKDSGRTWTASDGAKWTLGREAAFKNTILHKYLCELHGVIVIHTWFKELDRFDFKFREVFFGNLRNFKTKRSPQQVLHRGPIAQLLVDYGISESHEQMASMAPPVKPSFDGTLIAPT</sequence>
<evidence type="ECO:0000313" key="3">
    <source>
        <dbReference type="WBParaSite" id="L893_g22690.t1"/>
    </source>
</evidence>
<proteinExistence type="predicted"/>